<dbReference type="Pfam" id="PF04400">
    <property type="entry name" value="NqrM"/>
    <property type="match status" value="1"/>
</dbReference>
<comment type="caution">
    <text evidence="2">The sequence shown here is derived from an EMBL/GenBank/DDBJ whole genome shotgun (WGS) entry which is preliminary data.</text>
</comment>
<proteinExistence type="predicted"/>
<evidence type="ECO:0000313" key="2">
    <source>
        <dbReference type="EMBL" id="MEZ8182820.1"/>
    </source>
</evidence>
<accession>A0ABV4LWM2</accession>
<evidence type="ECO:0000256" key="1">
    <source>
        <dbReference type="SAM" id="MobiDB-lite"/>
    </source>
</evidence>
<feature type="region of interest" description="Disordered" evidence="1">
    <location>
        <begin position="62"/>
        <end position="84"/>
    </location>
</feature>
<sequence length="84" mass="9351">MNTFLITFGVFLTVIAAMSIGYIIQKKVVKGSCGGLGAVGIDKVCNCPEPCDARKKREAREAYREEKLAERQQKEASWNKDRIA</sequence>
<dbReference type="RefSeq" id="WP_368084720.1">
    <property type="nucleotide sequence ID" value="NZ_JBGONW010000022.1"/>
</dbReference>
<evidence type="ECO:0000313" key="3">
    <source>
        <dbReference type="Proteomes" id="UP001569200"/>
    </source>
</evidence>
<gene>
    <name evidence="2" type="primary">nqrM</name>
    <name evidence="2" type="ORF">ACED33_19195</name>
</gene>
<dbReference type="Proteomes" id="UP001569200">
    <property type="component" value="Unassembled WGS sequence"/>
</dbReference>
<dbReference type="EMBL" id="JBGOOW010000029">
    <property type="protein sequence ID" value="MEZ8182820.1"/>
    <property type="molecule type" value="Genomic_DNA"/>
</dbReference>
<reference evidence="2 3" key="1">
    <citation type="submission" date="2024-06" db="EMBL/GenBank/DDBJ databases">
        <authorList>
            <person name="Steensen K."/>
            <person name="Seneca J."/>
            <person name="Bartlau N."/>
            <person name="Yu A.X."/>
            <person name="Polz M.F."/>
        </authorList>
    </citation>
    <scope>NUCLEOTIDE SEQUENCE [LARGE SCALE GENOMIC DNA]</scope>
    <source>
        <strain evidence="2 3">1F145</strain>
    </source>
</reference>
<protein>
    <submittedName>
        <fullName evidence="2">(Na+)-NQR maturation NqrM</fullName>
    </submittedName>
</protein>
<name>A0ABV4LWM2_VIBSP</name>
<organism evidence="2 3">
    <name type="scientific">Vibrio splendidus</name>
    <dbReference type="NCBI Taxonomy" id="29497"/>
    <lineage>
        <taxon>Bacteria</taxon>
        <taxon>Pseudomonadati</taxon>
        <taxon>Pseudomonadota</taxon>
        <taxon>Gammaproteobacteria</taxon>
        <taxon>Vibrionales</taxon>
        <taxon>Vibrionaceae</taxon>
        <taxon>Vibrio</taxon>
    </lineage>
</organism>
<keyword evidence="3" id="KW-1185">Reference proteome</keyword>
<dbReference type="PANTHER" id="PTHR40691:SF1">
    <property type="entry name" value="EXPORTED PROTEIN"/>
    <property type="match status" value="1"/>
</dbReference>
<dbReference type="PANTHER" id="PTHR40691">
    <property type="entry name" value="(NA+)-NQR MATURATION NQRM"/>
    <property type="match status" value="1"/>
</dbReference>
<dbReference type="InterPro" id="IPR007495">
    <property type="entry name" value="NqrM"/>
</dbReference>